<evidence type="ECO:0000313" key="3">
    <source>
        <dbReference type="EMBL" id="KAF5379936.1"/>
    </source>
</evidence>
<gene>
    <name evidence="3" type="ORF">D9757_007179</name>
</gene>
<keyword evidence="4" id="KW-1185">Reference proteome</keyword>
<name>A0A8H5HAH4_9AGAR</name>
<sequence>MIKLTASYIFAAAASYVAAQSFVSDPLIDKVVPYTAIPYQVDQHTADRGPQSGYNICNSTTENQDSMCQTGFMNHIGDFCLFAPPKPNTTIGDSEGEEVAWCTKKGHGSRLIPEGTLQGVQVVQSPGYIQIVGFIDQTKLNIADGDYGGELDSGGQDGRGNPIGGLVYSNAFPSNNGNNASYQQSRHWTYFIGGNTFCAKACDDTQPNAAALCEHIYDRIGCAYNAPNNAQTGTFEVCQGADMTPVGQYVVNGVTSTWTQPGETVSITSVPYTPTPAASSNCVQYASADLYNDLASVSAAVPTTTGSSAASATTTASSGNAGSSSPGSSAGSSNKGNSSGAAATKSSAGTAATGTSSNSASTIGISVASSFIGVLVSVFMLA</sequence>
<evidence type="ECO:0000256" key="1">
    <source>
        <dbReference type="SAM" id="MobiDB-lite"/>
    </source>
</evidence>
<dbReference type="EMBL" id="JAACJN010000067">
    <property type="protein sequence ID" value="KAF5379936.1"/>
    <property type="molecule type" value="Genomic_DNA"/>
</dbReference>
<evidence type="ECO:0000313" key="4">
    <source>
        <dbReference type="Proteomes" id="UP000518752"/>
    </source>
</evidence>
<proteinExistence type="predicted"/>
<feature type="region of interest" description="Disordered" evidence="1">
    <location>
        <begin position="306"/>
        <end position="360"/>
    </location>
</feature>
<evidence type="ECO:0000256" key="2">
    <source>
        <dbReference type="SAM" id="SignalP"/>
    </source>
</evidence>
<feature type="signal peptide" evidence="2">
    <location>
        <begin position="1"/>
        <end position="19"/>
    </location>
</feature>
<dbReference type="Proteomes" id="UP000518752">
    <property type="component" value="Unassembled WGS sequence"/>
</dbReference>
<protein>
    <recommendedName>
        <fullName evidence="5">Macrofage activating glycoprotein</fullName>
    </recommendedName>
</protein>
<organism evidence="3 4">
    <name type="scientific">Collybiopsis confluens</name>
    <dbReference type="NCBI Taxonomy" id="2823264"/>
    <lineage>
        <taxon>Eukaryota</taxon>
        <taxon>Fungi</taxon>
        <taxon>Dikarya</taxon>
        <taxon>Basidiomycota</taxon>
        <taxon>Agaricomycotina</taxon>
        <taxon>Agaricomycetes</taxon>
        <taxon>Agaricomycetidae</taxon>
        <taxon>Agaricales</taxon>
        <taxon>Marasmiineae</taxon>
        <taxon>Omphalotaceae</taxon>
        <taxon>Collybiopsis</taxon>
    </lineage>
</organism>
<accession>A0A8H5HAH4</accession>
<comment type="caution">
    <text evidence="3">The sequence shown here is derived from an EMBL/GenBank/DDBJ whole genome shotgun (WGS) entry which is preliminary data.</text>
</comment>
<dbReference type="AlphaFoldDB" id="A0A8H5HAH4"/>
<evidence type="ECO:0008006" key="5">
    <source>
        <dbReference type="Google" id="ProtNLM"/>
    </source>
</evidence>
<reference evidence="3 4" key="1">
    <citation type="journal article" date="2020" name="ISME J.">
        <title>Uncovering the hidden diversity of litter-decomposition mechanisms in mushroom-forming fungi.</title>
        <authorList>
            <person name="Floudas D."/>
            <person name="Bentzer J."/>
            <person name="Ahren D."/>
            <person name="Johansson T."/>
            <person name="Persson P."/>
            <person name="Tunlid A."/>
        </authorList>
    </citation>
    <scope>NUCLEOTIDE SEQUENCE [LARGE SCALE GENOMIC DNA]</scope>
    <source>
        <strain evidence="3 4">CBS 406.79</strain>
    </source>
</reference>
<keyword evidence="2" id="KW-0732">Signal</keyword>
<feature type="chain" id="PRO_5034954181" description="Macrofage activating glycoprotein" evidence="2">
    <location>
        <begin position="20"/>
        <end position="382"/>
    </location>
</feature>
<dbReference type="OrthoDB" id="2564904at2759"/>